<dbReference type="CDD" id="cd18793">
    <property type="entry name" value="SF2_C_SNF"/>
    <property type="match status" value="1"/>
</dbReference>
<reference evidence="4" key="1">
    <citation type="submission" date="2010-08" db="EMBL/GenBank/DDBJ databases">
        <authorList>
            <person name="Muzny D."/>
            <person name="Qin X."/>
            <person name="Buhay C."/>
            <person name="Dugan-Rocha S."/>
            <person name="Ding Y."/>
            <person name="Chen G."/>
            <person name="Hawes A."/>
            <person name="Holder M."/>
            <person name="Jhangiani S."/>
            <person name="Johnson A."/>
            <person name="Khan Z."/>
            <person name="Li Z."/>
            <person name="Liu W."/>
            <person name="Liu X."/>
            <person name="Perez L."/>
            <person name="Shen H."/>
            <person name="Wang Q."/>
            <person name="Watt J."/>
            <person name="Xi L."/>
            <person name="Xin Y."/>
            <person name="Zhou J."/>
            <person name="Deng J."/>
            <person name="Jiang H."/>
            <person name="Liu Y."/>
            <person name="Qu J."/>
            <person name="Song X.-Z."/>
            <person name="Zhang L."/>
            <person name="Villasana D."/>
            <person name="Johnson A."/>
            <person name="Liu J."/>
            <person name="Liyanage D."/>
            <person name="Lorensuhewa L."/>
            <person name="Robinson T."/>
            <person name="Song A."/>
            <person name="Song B.-B."/>
            <person name="Dinh H."/>
            <person name="Thornton R."/>
            <person name="Coyle M."/>
            <person name="Francisco L."/>
            <person name="Jackson L."/>
            <person name="Javaid M."/>
            <person name="Korchina V."/>
            <person name="Kovar C."/>
            <person name="Mata R."/>
            <person name="Mathew T."/>
            <person name="Ngo R."/>
            <person name="Nguyen L."/>
            <person name="Nguyen N."/>
            <person name="Okwuonu G."/>
            <person name="Ongeri F."/>
            <person name="Pham C."/>
            <person name="Simmons D."/>
            <person name="Wilczek-Boney K."/>
            <person name="Hale W."/>
            <person name="Jakkamsetti A."/>
            <person name="Pham P."/>
            <person name="Ruth R."/>
            <person name="San Lucas F."/>
            <person name="Warren J."/>
            <person name="Zhang J."/>
            <person name="Zhao Z."/>
            <person name="Zhou C."/>
            <person name="Zhu D."/>
            <person name="Lee S."/>
            <person name="Bess C."/>
            <person name="Blankenburg K."/>
            <person name="Forbes L."/>
            <person name="Fu Q."/>
            <person name="Gubbala S."/>
            <person name="Hirani K."/>
            <person name="Jayaseelan J.C."/>
            <person name="Lara F."/>
            <person name="Munidasa M."/>
            <person name="Palculict T."/>
            <person name="Patil S."/>
            <person name="Pu L.-L."/>
            <person name="Saada N."/>
            <person name="Tang L."/>
            <person name="Weissenberger G."/>
            <person name="Zhu Y."/>
            <person name="Hemphill L."/>
            <person name="Shang Y."/>
            <person name="Youmans B."/>
            <person name="Ayvaz T."/>
            <person name="Ross M."/>
            <person name="Santibanez J."/>
            <person name="Aqrawi P."/>
            <person name="Gross S."/>
            <person name="Joshi V."/>
            <person name="Fowler G."/>
            <person name="Nazareth L."/>
            <person name="Reid J."/>
            <person name="Worley K."/>
            <person name="Petrosino J."/>
            <person name="Highlander S."/>
            <person name="Gibbs R."/>
        </authorList>
    </citation>
    <scope>NUCLEOTIDE SEQUENCE [LARGE SCALE GENOMIC DNA]</scope>
    <source>
        <strain evidence="4">DSM 15272</strain>
    </source>
</reference>
<dbReference type="eggNOG" id="COG0553">
    <property type="taxonomic scope" value="Bacteria"/>
</dbReference>
<dbReference type="Gene3D" id="3.40.50.300">
    <property type="entry name" value="P-loop containing nucleotide triphosphate hydrolases"/>
    <property type="match status" value="1"/>
</dbReference>
<organism evidence="4 5">
    <name type="scientific">Aeromicrobium marinum DSM 15272</name>
    <dbReference type="NCBI Taxonomy" id="585531"/>
    <lineage>
        <taxon>Bacteria</taxon>
        <taxon>Bacillati</taxon>
        <taxon>Actinomycetota</taxon>
        <taxon>Actinomycetes</taxon>
        <taxon>Propionibacteriales</taxon>
        <taxon>Nocardioidaceae</taxon>
        <taxon>Aeromicrobium</taxon>
    </lineage>
</organism>
<dbReference type="RefSeq" id="WP_007077980.1">
    <property type="nucleotide sequence ID" value="NZ_CM001024.1"/>
</dbReference>
<feature type="domain" description="Helicase C-terminal" evidence="3">
    <location>
        <begin position="701"/>
        <end position="855"/>
    </location>
</feature>
<sequence length="867" mass="94887">MPTRTDLRALLRHRVEFREAESPGDSRFVFHSPDGPHEASAQDAVGALSHGIRAMSADPSARAWATPAILALRLMATGRLGAPGGSDLDQLRAAGAAIGPDAATGQRHVFAFLKALAVDAPAVALTPQGDEPGIRPRRTETEFGFTLVVTFLDEPTDAESGVVRLRIRPRAAAAAPFDAADLFAGPERPIVVDARTPTLAMLERLGQRWAPAARLADPHSRGATTVSTDELSALGDPALTTNLMANRVEIRWPAELVRDLDTRGVVGLEPGPDDEHPADRTWSGHDRPAAFTSGQLFRFDWQVALGDDVLSEAELDLLASEHRGLLRLRDRWVMVDRARIRRALDQRHRGVSQAEALRAAITGRLEIDGELTDVDTVGWLDDVRRRLAVADRDLLPDRQPADLQGTLRDYQLQGLRWMSQLVGLGLGGCLADDMGLGKTVMLIALHLQRVTVTPAPTLVVCPASVLGNWEREIARFAPGEPVRRFHGPTRSLDGLTHGFVITTYATMRSSAADLAEQRWGLLVADEAQNVKNPRSRAAQALRSIDAAARLALTGTPVENNLGELWAILDWTTPGLLGGPEEFRHQWSRPIESGRDPQLAAELSGLIRPFVLRRRKSDPGIAPELPPKFETDHRANLTREQVGLYEATVRATMAQIESASGIHRRGLIIKLLTQLKQICNHPGQFLRETEGRLTGRSGKLLLLDDLLPEIVAEDGAALVFTQYARMGHLLSRHLADRGIDHFYLHGGTPIPRRERMVQQFSAGEAPVFVLSLKAAGTGLNLTRADHVIHYDRWWNPAVEDQATDRAHRIGQTKSVQVHRLMSEGTIEESIAELIASKRALADAVVNAGEMALTELSDTDLARLVRLRA</sequence>
<dbReference type="InterPro" id="IPR049730">
    <property type="entry name" value="SNF2/RAD54-like_C"/>
</dbReference>
<evidence type="ECO:0000256" key="1">
    <source>
        <dbReference type="ARBA" id="ARBA00022801"/>
    </source>
</evidence>
<dbReference type="InterPro" id="IPR038718">
    <property type="entry name" value="SNF2-like_sf"/>
</dbReference>
<name>E2SAG8_9ACTN</name>
<evidence type="ECO:0000313" key="4">
    <source>
        <dbReference type="EMBL" id="EFQ84242.1"/>
    </source>
</evidence>
<dbReference type="GO" id="GO:0005524">
    <property type="term" value="F:ATP binding"/>
    <property type="evidence" value="ECO:0007669"/>
    <property type="project" value="InterPro"/>
</dbReference>
<dbReference type="PROSITE" id="PS51194">
    <property type="entry name" value="HELICASE_CTER"/>
    <property type="match status" value="1"/>
</dbReference>
<dbReference type="InterPro" id="IPR000330">
    <property type="entry name" value="SNF2_N"/>
</dbReference>
<dbReference type="Pfam" id="PF00176">
    <property type="entry name" value="SNF2-rel_dom"/>
    <property type="match status" value="1"/>
</dbReference>
<dbReference type="Pfam" id="PF00271">
    <property type="entry name" value="Helicase_C"/>
    <property type="match status" value="1"/>
</dbReference>
<gene>
    <name evidence="4" type="ORF">HMPREF0063_10958</name>
</gene>
<dbReference type="Proteomes" id="UP000003111">
    <property type="component" value="Unassembled WGS sequence"/>
</dbReference>
<dbReference type="InterPro" id="IPR014001">
    <property type="entry name" value="Helicase_ATP-bd"/>
</dbReference>
<dbReference type="FunFam" id="3.40.50.10810:FF:000031">
    <property type="entry name" value="Helicase, SNF2/RAD54 family"/>
    <property type="match status" value="1"/>
</dbReference>
<evidence type="ECO:0000259" key="2">
    <source>
        <dbReference type="PROSITE" id="PS51192"/>
    </source>
</evidence>
<dbReference type="HOGENOM" id="CLU_000315_21_8_11"/>
<evidence type="ECO:0000259" key="3">
    <source>
        <dbReference type="PROSITE" id="PS51194"/>
    </source>
</evidence>
<feature type="domain" description="Helicase ATP-binding" evidence="2">
    <location>
        <begin position="419"/>
        <end position="574"/>
    </location>
</feature>
<protein>
    <submittedName>
        <fullName evidence="4">SNF2 family N-terminal domain protein</fullName>
    </submittedName>
</protein>
<dbReference type="SMART" id="SM00490">
    <property type="entry name" value="HELICc"/>
    <property type="match status" value="1"/>
</dbReference>
<proteinExistence type="predicted"/>
<accession>E2SAG8</accession>
<evidence type="ECO:0000313" key="5">
    <source>
        <dbReference type="Proteomes" id="UP000003111"/>
    </source>
</evidence>
<dbReference type="EMBL" id="ACLF03000003">
    <property type="protein sequence ID" value="EFQ84242.1"/>
    <property type="molecule type" value="Genomic_DNA"/>
</dbReference>
<dbReference type="GO" id="GO:0016787">
    <property type="term" value="F:hydrolase activity"/>
    <property type="evidence" value="ECO:0007669"/>
    <property type="project" value="UniProtKB-KW"/>
</dbReference>
<dbReference type="FunFam" id="3.40.50.300:FF:000533">
    <property type="entry name" value="Helicase, Snf2 family"/>
    <property type="match status" value="1"/>
</dbReference>
<dbReference type="SMART" id="SM00487">
    <property type="entry name" value="DEXDc"/>
    <property type="match status" value="1"/>
</dbReference>
<keyword evidence="1" id="KW-0378">Hydrolase</keyword>
<dbReference type="PROSITE" id="PS51192">
    <property type="entry name" value="HELICASE_ATP_BIND_1"/>
    <property type="match status" value="1"/>
</dbReference>
<dbReference type="AlphaFoldDB" id="E2SAG8"/>
<dbReference type="InterPro" id="IPR022138">
    <property type="entry name" value="DUF3670"/>
</dbReference>
<keyword evidence="5" id="KW-1185">Reference proteome</keyword>
<dbReference type="PANTHER" id="PTHR10799">
    <property type="entry name" value="SNF2/RAD54 HELICASE FAMILY"/>
    <property type="match status" value="1"/>
</dbReference>
<dbReference type="InterPro" id="IPR001650">
    <property type="entry name" value="Helicase_C-like"/>
</dbReference>
<dbReference type="STRING" id="585531.HMPREF0063_10958"/>
<comment type="caution">
    <text evidence="4">The sequence shown here is derived from an EMBL/GenBank/DDBJ whole genome shotgun (WGS) entry which is preliminary data.</text>
</comment>
<dbReference type="Gene3D" id="3.40.50.10810">
    <property type="entry name" value="Tandem AAA-ATPase domain"/>
    <property type="match status" value="1"/>
</dbReference>
<dbReference type="InterPro" id="IPR027417">
    <property type="entry name" value="P-loop_NTPase"/>
</dbReference>
<dbReference type="Pfam" id="PF12419">
    <property type="entry name" value="DUF3670"/>
    <property type="match status" value="1"/>
</dbReference>
<dbReference type="SUPFAM" id="SSF52540">
    <property type="entry name" value="P-loop containing nucleoside triphosphate hydrolases"/>
    <property type="match status" value="2"/>
</dbReference>